<evidence type="ECO:0000259" key="8">
    <source>
        <dbReference type="SMART" id="SM00563"/>
    </source>
</evidence>
<evidence type="ECO:0000256" key="5">
    <source>
        <dbReference type="ARBA" id="ARBA00023098"/>
    </source>
</evidence>
<dbReference type="EMBL" id="JACXWD010000010">
    <property type="protein sequence ID" value="MBD3867430.1"/>
    <property type="molecule type" value="Genomic_DNA"/>
</dbReference>
<dbReference type="InterPro" id="IPR002123">
    <property type="entry name" value="Plipid/glycerol_acylTrfase"/>
</dbReference>
<name>A0A8J6Y5E8_9BACT</name>
<dbReference type="AlphaFoldDB" id="A0A8J6Y5E8"/>
<evidence type="ECO:0000256" key="1">
    <source>
        <dbReference type="ARBA" id="ARBA00004370"/>
    </source>
</evidence>
<feature type="domain" description="Phospholipid/glycerol acyltransferase" evidence="8">
    <location>
        <begin position="72"/>
        <end position="184"/>
    </location>
</feature>
<dbReference type="PANTHER" id="PTHR23063:SF52">
    <property type="entry name" value="LYSOPHOSPHATIDYLCHOLINE ACYLTRANSFERASE"/>
    <property type="match status" value="1"/>
</dbReference>
<keyword evidence="5" id="KW-0443">Lipid metabolism</keyword>
<dbReference type="CDD" id="cd07989">
    <property type="entry name" value="LPLAT_AGPAT-like"/>
    <property type="match status" value="1"/>
</dbReference>
<keyword evidence="4" id="KW-1133">Transmembrane helix</keyword>
<dbReference type="GO" id="GO:0006629">
    <property type="term" value="P:lipid metabolic process"/>
    <property type="evidence" value="ECO:0007669"/>
    <property type="project" value="UniProtKB-KW"/>
</dbReference>
<comment type="subcellular location">
    <subcellularLocation>
        <location evidence="1">Membrane</location>
    </subcellularLocation>
</comment>
<evidence type="ECO:0000313" key="9">
    <source>
        <dbReference type="EMBL" id="MBD3867430.1"/>
    </source>
</evidence>
<dbReference type="GO" id="GO:0016746">
    <property type="term" value="F:acyltransferase activity"/>
    <property type="evidence" value="ECO:0007669"/>
    <property type="project" value="UniProtKB-KW"/>
</dbReference>
<keyword evidence="2" id="KW-0808">Transferase</keyword>
<keyword evidence="6" id="KW-0472">Membrane</keyword>
<dbReference type="PANTHER" id="PTHR23063">
    <property type="entry name" value="PHOSPHOLIPID ACYLTRANSFERASE"/>
    <property type="match status" value="1"/>
</dbReference>
<proteinExistence type="predicted"/>
<dbReference type="SUPFAM" id="SSF69593">
    <property type="entry name" value="Glycerol-3-phosphate (1)-acyltransferase"/>
    <property type="match status" value="1"/>
</dbReference>
<dbReference type="Proteomes" id="UP000648239">
    <property type="component" value="Unassembled WGS sequence"/>
</dbReference>
<evidence type="ECO:0000256" key="4">
    <source>
        <dbReference type="ARBA" id="ARBA00022989"/>
    </source>
</evidence>
<evidence type="ECO:0000256" key="2">
    <source>
        <dbReference type="ARBA" id="ARBA00022679"/>
    </source>
</evidence>
<reference evidence="9 10" key="1">
    <citation type="submission" date="2020-08" db="EMBL/GenBank/DDBJ databases">
        <title>Acidobacteriota in marine sediments use diverse sulfur dissimilation pathways.</title>
        <authorList>
            <person name="Wasmund K."/>
        </authorList>
    </citation>
    <scope>NUCLEOTIDE SEQUENCE [LARGE SCALE GENOMIC DNA]</scope>
    <source>
        <strain evidence="9">MAG AM4</strain>
    </source>
</reference>
<dbReference type="Pfam" id="PF01553">
    <property type="entry name" value="Acyltransferase"/>
    <property type="match status" value="1"/>
</dbReference>
<sequence>MKSIRVGFKMAAFAIVTPVTWLVITCGVPFIRLTGGSVPRWRARVFHIWARVIARALGMEVTVEGEPPPSPFLLVANHLSYVDIVLLVSRVPCTFVARADIKEWPLFGPMVPAGGTIFLNRDLKRDIPRVIEQLKVPYQAGVGVVIFPEGTSSNGETVPPFRSSLLEPAAQGRFPVFHASIRYETPEGHLSARESVCWWGNMEFLPHLIGLFGLPRFRASLVFGSEPVINGDRKQLAIELHEAVKSRFRPVPE</sequence>
<comment type="caution">
    <text evidence="9">The sequence shown here is derived from an EMBL/GenBank/DDBJ whole genome shotgun (WGS) entry which is preliminary data.</text>
</comment>
<keyword evidence="3" id="KW-0812">Transmembrane</keyword>
<organism evidence="9 10">
    <name type="scientific">Candidatus Polarisedimenticola svalbardensis</name>
    <dbReference type="NCBI Taxonomy" id="2886004"/>
    <lineage>
        <taxon>Bacteria</taxon>
        <taxon>Pseudomonadati</taxon>
        <taxon>Acidobacteriota</taxon>
        <taxon>Candidatus Polarisedimenticolia</taxon>
        <taxon>Candidatus Polarisedimenticolales</taxon>
        <taxon>Candidatus Polarisedimenticolaceae</taxon>
        <taxon>Candidatus Polarisedimenticola</taxon>
    </lineage>
</organism>
<protein>
    <submittedName>
        <fullName evidence="9">1-acyl-sn-glycerol-3-phosphate acyltransferase</fullName>
    </submittedName>
</protein>
<dbReference type="SMART" id="SM00563">
    <property type="entry name" value="PlsC"/>
    <property type="match status" value="1"/>
</dbReference>
<accession>A0A8J6Y5E8</accession>
<dbReference type="GO" id="GO:0016020">
    <property type="term" value="C:membrane"/>
    <property type="evidence" value="ECO:0007669"/>
    <property type="project" value="UniProtKB-SubCell"/>
</dbReference>
<gene>
    <name evidence="9" type="ORF">IFK94_04810</name>
</gene>
<evidence type="ECO:0000313" key="10">
    <source>
        <dbReference type="Proteomes" id="UP000648239"/>
    </source>
</evidence>
<evidence type="ECO:0000256" key="7">
    <source>
        <dbReference type="ARBA" id="ARBA00023315"/>
    </source>
</evidence>
<keyword evidence="7 9" id="KW-0012">Acyltransferase</keyword>
<evidence type="ECO:0000256" key="3">
    <source>
        <dbReference type="ARBA" id="ARBA00022692"/>
    </source>
</evidence>
<evidence type="ECO:0000256" key="6">
    <source>
        <dbReference type="ARBA" id="ARBA00023136"/>
    </source>
</evidence>